<keyword evidence="6 7" id="KW-0472">Membrane</keyword>
<evidence type="ECO:0000256" key="3">
    <source>
        <dbReference type="ARBA" id="ARBA00022475"/>
    </source>
</evidence>
<keyword evidence="10" id="KW-1185">Reference proteome</keyword>
<keyword evidence="7" id="KW-0997">Cell inner membrane</keyword>
<sequence length="231" mass="25070">MDVTTDDLEMLFRLVAALAAGALIGYERTYHGRPAGFRTHALVCAASSLLMLVTVYEAHWVPDTNGTIRLDPTRMAQGIMTGIGFLGAGVIMKEGIAVRGLTTAASIWITAAIGILAGIGFYFPLVVSVILTLATLSLFRWIEGKMPAQSYFVFQVRFARASAMTEADLMKLIENHGFSVANLSYRLEGEGRVVRHNMVLHTTDKTSASRLADQLVAAEAVMEFRITPTGD</sequence>
<dbReference type="Pfam" id="PF02308">
    <property type="entry name" value="MgtC"/>
    <property type="match status" value="1"/>
</dbReference>
<dbReference type="PRINTS" id="PR01837">
    <property type="entry name" value="MGTCSAPBPROT"/>
</dbReference>
<dbReference type="RefSeq" id="WP_106765696.1">
    <property type="nucleotide sequence ID" value="NZ_PXNP01000111.1"/>
</dbReference>
<name>A0A2T1K337_9GAMM</name>
<dbReference type="Proteomes" id="UP000239866">
    <property type="component" value="Unassembled WGS sequence"/>
</dbReference>
<evidence type="ECO:0000259" key="8">
    <source>
        <dbReference type="Pfam" id="PF02308"/>
    </source>
</evidence>
<comment type="subcellular location">
    <subcellularLocation>
        <location evidence="7">Cell inner membrane</location>
        <topology evidence="7">Multi-pass membrane protein</topology>
    </subcellularLocation>
    <subcellularLocation>
        <location evidence="1">Cell membrane</location>
        <topology evidence="1">Multi-pass membrane protein</topology>
    </subcellularLocation>
</comment>
<comment type="similarity">
    <text evidence="2 7">Belongs to the MgtC/SapB family.</text>
</comment>
<protein>
    <recommendedName>
        <fullName evidence="7">Protein MgtC</fullName>
    </recommendedName>
</protein>
<keyword evidence="5 7" id="KW-1133">Transmembrane helix</keyword>
<evidence type="ECO:0000313" key="10">
    <source>
        <dbReference type="Proteomes" id="UP000239866"/>
    </source>
</evidence>
<feature type="transmembrane region" description="Helical" evidence="7">
    <location>
        <begin position="12"/>
        <end position="29"/>
    </location>
</feature>
<evidence type="ECO:0000256" key="5">
    <source>
        <dbReference type="ARBA" id="ARBA00022989"/>
    </source>
</evidence>
<dbReference type="InterPro" id="IPR049177">
    <property type="entry name" value="MgtC_SapB_SrpB_YhiD_N"/>
</dbReference>
<gene>
    <name evidence="9" type="ORF">C7H09_19360</name>
</gene>
<dbReference type="EMBL" id="PXNP01000111">
    <property type="protein sequence ID" value="PSF04541.1"/>
    <property type="molecule type" value="Genomic_DNA"/>
</dbReference>
<feature type="transmembrane region" description="Helical" evidence="7">
    <location>
        <begin position="41"/>
        <end position="62"/>
    </location>
</feature>
<evidence type="ECO:0000256" key="4">
    <source>
        <dbReference type="ARBA" id="ARBA00022692"/>
    </source>
</evidence>
<dbReference type="OrthoDB" id="9811198at2"/>
<dbReference type="PANTHER" id="PTHR33778">
    <property type="entry name" value="PROTEIN MGTC"/>
    <property type="match status" value="1"/>
</dbReference>
<evidence type="ECO:0000256" key="1">
    <source>
        <dbReference type="ARBA" id="ARBA00004651"/>
    </source>
</evidence>
<organism evidence="9 10">
    <name type="scientific">Marinobacter fuscus</name>
    <dbReference type="NCBI Taxonomy" id="2109942"/>
    <lineage>
        <taxon>Bacteria</taxon>
        <taxon>Pseudomonadati</taxon>
        <taxon>Pseudomonadota</taxon>
        <taxon>Gammaproteobacteria</taxon>
        <taxon>Pseudomonadales</taxon>
        <taxon>Marinobacteraceae</taxon>
        <taxon>Marinobacter</taxon>
    </lineage>
</organism>
<evidence type="ECO:0000256" key="6">
    <source>
        <dbReference type="ARBA" id="ARBA00023136"/>
    </source>
</evidence>
<reference evidence="9 10" key="1">
    <citation type="submission" date="2018-03" db="EMBL/GenBank/DDBJ databases">
        <title>Marinobacter brunus sp. nov., a marine bacterium of Gamma-proteobacteria isolated from the surface seawater of the South China Sea.</title>
        <authorList>
            <person name="Cheng H."/>
            <person name="Wu Y.-H."/>
            <person name="Xamxidin M."/>
            <person name="Xu X.-W."/>
        </authorList>
    </citation>
    <scope>NUCLEOTIDE SEQUENCE [LARGE SCALE GENOMIC DNA]</scope>
    <source>
        <strain evidence="9 10">NH169-3</strain>
    </source>
</reference>
<proteinExistence type="inferred from homology"/>
<evidence type="ECO:0000313" key="9">
    <source>
        <dbReference type="EMBL" id="PSF04541.1"/>
    </source>
</evidence>
<keyword evidence="3" id="KW-1003">Cell membrane</keyword>
<dbReference type="InterPro" id="IPR003416">
    <property type="entry name" value="MgtC/SapB/SrpB/YhiD_fam"/>
</dbReference>
<dbReference type="AlphaFoldDB" id="A0A2T1K337"/>
<feature type="domain" description="MgtC/SapB/SrpB/YhiD N-terminal" evidence="8">
    <location>
        <begin position="14"/>
        <end position="143"/>
    </location>
</feature>
<feature type="transmembrane region" description="Helical" evidence="7">
    <location>
        <begin position="98"/>
        <end position="116"/>
    </location>
</feature>
<feature type="transmembrane region" description="Helical" evidence="7">
    <location>
        <begin position="74"/>
        <end position="91"/>
    </location>
</feature>
<dbReference type="GO" id="GO:0005886">
    <property type="term" value="C:plasma membrane"/>
    <property type="evidence" value="ECO:0007669"/>
    <property type="project" value="UniProtKB-SubCell"/>
</dbReference>
<dbReference type="PANTHER" id="PTHR33778:SF1">
    <property type="entry name" value="MAGNESIUM TRANSPORTER YHID-RELATED"/>
    <property type="match status" value="1"/>
</dbReference>
<evidence type="ECO:0000256" key="2">
    <source>
        <dbReference type="ARBA" id="ARBA00009298"/>
    </source>
</evidence>
<keyword evidence="4 7" id="KW-0812">Transmembrane</keyword>
<evidence type="ECO:0000256" key="7">
    <source>
        <dbReference type="RuleBase" id="RU365041"/>
    </source>
</evidence>
<accession>A0A2T1K337</accession>
<comment type="caution">
    <text evidence="9">The sequence shown here is derived from an EMBL/GenBank/DDBJ whole genome shotgun (WGS) entry which is preliminary data.</text>
</comment>